<keyword evidence="1" id="KW-0812">Transmembrane</keyword>
<dbReference type="AlphaFoldDB" id="A0A1B8ZC86"/>
<proteinExistence type="predicted"/>
<gene>
    <name evidence="2" type="ORF">BBI01_18255</name>
</gene>
<evidence type="ECO:0008006" key="4">
    <source>
        <dbReference type="Google" id="ProtNLM"/>
    </source>
</evidence>
<keyword evidence="1" id="KW-0472">Membrane</keyword>
<keyword evidence="1" id="KW-1133">Transmembrane helix</keyword>
<evidence type="ECO:0000256" key="1">
    <source>
        <dbReference type="SAM" id="Phobius"/>
    </source>
</evidence>
<dbReference type="Proteomes" id="UP000092651">
    <property type="component" value="Unassembled WGS sequence"/>
</dbReference>
<protein>
    <recommendedName>
        <fullName evidence="4">Mobilization protein</fullName>
    </recommendedName>
</protein>
<accession>A0A1B8ZC86</accession>
<evidence type="ECO:0000313" key="3">
    <source>
        <dbReference type="Proteomes" id="UP000092651"/>
    </source>
</evidence>
<organism evidence="2 3">
    <name type="scientific">Chryseobacterium artocarpi</name>
    <dbReference type="NCBI Taxonomy" id="1414727"/>
    <lineage>
        <taxon>Bacteria</taxon>
        <taxon>Pseudomonadati</taxon>
        <taxon>Bacteroidota</taxon>
        <taxon>Flavobacteriia</taxon>
        <taxon>Flavobacteriales</taxon>
        <taxon>Weeksellaceae</taxon>
        <taxon>Chryseobacterium group</taxon>
        <taxon>Chryseobacterium</taxon>
    </lineage>
</organism>
<reference evidence="2 3" key="1">
    <citation type="submission" date="2016-07" db="EMBL/GenBank/DDBJ databases">
        <authorList>
            <person name="Jeong J.-J."/>
            <person name="Kim D.W."/>
            <person name="Sang M.K."/>
            <person name="Choi I.-G."/>
            <person name="Kim K.D."/>
        </authorList>
    </citation>
    <scope>NUCLEOTIDE SEQUENCE [LARGE SCALE GENOMIC DNA]</scope>
    <source>
        <strain evidence="2 3">UTM-3</strain>
    </source>
</reference>
<feature type="transmembrane region" description="Helical" evidence="1">
    <location>
        <begin position="12"/>
        <end position="31"/>
    </location>
</feature>
<dbReference type="EMBL" id="MAYH01000048">
    <property type="protein sequence ID" value="OCA69146.1"/>
    <property type="molecule type" value="Genomic_DNA"/>
</dbReference>
<evidence type="ECO:0000313" key="2">
    <source>
        <dbReference type="EMBL" id="OCA69146.1"/>
    </source>
</evidence>
<keyword evidence="3" id="KW-1185">Reference proteome</keyword>
<comment type="caution">
    <text evidence="2">The sequence shown here is derived from an EMBL/GenBank/DDBJ whole genome shotgun (WGS) entry which is preliminary data.</text>
</comment>
<feature type="transmembrane region" description="Helical" evidence="1">
    <location>
        <begin position="43"/>
        <end position="67"/>
    </location>
</feature>
<sequence length="224" mass="25909">MIKIKHFESICMYLPIMVVCILLGALVRLSFISKGADSFTANIFFMAVIFTGLVVYAGLNLLLHTVYDVIKRIILRRRLPVLVNEPISFSPVISDLQEELKAKKEIIINDRLNVALKYTQEQFALYTSEPDLKSLCEYVTAYSKNEKIENVKAVVVHTLSKTDLYHFGWNIWKHFDRRNQIEVARFLKSIFKISLKDVEEDSIKSHLRDDEKKGIIKIEKNITA</sequence>
<name>A0A1B8ZC86_9FLAO</name>